<organism evidence="1 2">
    <name type="scientific">Staphylococcus gallinarum</name>
    <dbReference type="NCBI Taxonomy" id="1293"/>
    <lineage>
        <taxon>Bacteria</taxon>
        <taxon>Bacillati</taxon>
        <taxon>Bacillota</taxon>
        <taxon>Bacilli</taxon>
        <taxon>Bacillales</taxon>
        <taxon>Staphylococcaceae</taxon>
        <taxon>Staphylococcus</taxon>
    </lineage>
</organism>
<accession>A0A380SAN9</accession>
<evidence type="ECO:0000313" key="2">
    <source>
        <dbReference type="Proteomes" id="UP000255277"/>
    </source>
</evidence>
<sequence length="309" mass="33888">MFVEKLIDSLVPLKLLLSANNVIALLVLTLDTLDVSLEGIAVTSLLLASAEDTFNCISSGDSDFASLPFVSLVDSDFASLSFVSLVDSDFTSLSFVSLVDSDFASLSFVSLVDSDFTSLSFVSLVDSDFASLSFVSLVDSDFTSLSFVSLVDSDFTSLSFVLLVDSDFTSLPFVSLVDSDFTSLSFVSLVDSDFSPLLFKCSEETVVELLFPRVSLCTDSSDVIGKLFSSPYALLFIVYIDDIPPIVIETIVFFSVFFLEVSIFDGKFMSINILNSFRPFCTQCFPTLYNLTRCFGSFVMFFLDLKKNI</sequence>
<dbReference type="AlphaFoldDB" id="A0A380SAN9"/>
<evidence type="ECO:0000313" key="1">
    <source>
        <dbReference type="EMBL" id="SUQ38660.1"/>
    </source>
</evidence>
<reference evidence="1 2" key="1">
    <citation type="submission" date="2018-06" db="EMBL/GenBank/DDBJ databases">
        <authorList>
            <consortium name="Pathogen Informatics"/>
            <person name="Doyle S."/>
        </authorList>
    </citation>
    <scope>NUCLEOTIDE SEQUENCE [LARGE SCALE GENOMIC DNA]</scope>
    <source>
        <strain evidence="1 2">NCTC12195</strain>
    </source>
</reference>
<proteinExistence type="predicted"/>
<gene>
    <name evidence="1" type="ORF">NCTC12195_05037</name>
</gene>
<dbReference type="Proteomes" id="UP000255277">
    <property type="component" value="Unassembled WGS sequence"/>
</dbReference>
<name>A0A380SAN9_STAGA</name>
<protein>
    <submittedName>
        <fullName evidence="1">Uncharacterized protein</fullName>
    </submittedName>
</protein>
<dbReference type="EMBL" id="UHDK01000004">
    <property type="protein sequence ID" value="SUQ38660.1"/>
    <property type="molecule type" value="Genomic_DNA"/>
</dbReference>